<feature type="compositionally biased region" description="Low complexity" evidence="15">
    <location>
        <begin position="464"/>
        <end position="481"/>
    </location>
</feature>
<dbReference type="Pfam" id="PF25597">
    <property type="entry name" value="SH3_retrovirus"/>
    <property type="match status" value="1"/>
</dbReference>
<keyword evidence="11" id="KW-0808">Transferase</keyword>
<dbReference type="AlphaFoldDB" id="A0A9Q3C5G2"/>
<dbReference type="EMBL" id="AVOT02004619">
    <property type="protein sequence ID" value="MBW0476878.1"/>
    <property type="molecule type" value="Genomic_DNA"/>
</dbReference>
<evidence type="ECO:0000256" key="9">
    <source>
        <dbReference type="ARBA" id="ARBA00022908"/>
    </source>
</evidence>
<keyword evidence="4" id="KW-0479">Metal-binding</keyword>
<reference evidence="17" key="1">
    <citation type="submission" date="2021-03" db="EMBL/GenBank/DDBJ databases">
        <title>Draft genome sequence of rust myrtle Austropuccinia psidii MF-1, a brazilian biotype.</title>
        <authorList>
            <person name="Quecine M.C."/>
            <person name="Pachon D.M.R."/>
            <person name="Bonatelli M.L."/>
            <person name="Correr F.H."/>
            <person name="Franceschini L.M."/>
            <person name="Leite T.F."/>
            <person name="Margarido G.R.A."/>
            <person name="Almeida C.A."/>
            <person name="Ferrarezi J.A."/>
            <person name="Labate C.A."/>
        </authorList>
    </citation>
    <scope>NUCLEOTIDE SEQUENCE</scope>
    <source>
        <strain evidence="17">MF-1</strain>
    </source>
</reference>
<protein>
    <recommendedName>
        <fullName evidence="16">Integrase catalytic domain-containing protein</fullName>
    </recommendedName>
</protein>
<proteinExistence type="predicted"/>
<evidence type="ECO:0000256" key="10">
    <source>
        <dbReference type="ARBA" id="ARBA00022918"/>
    </source>
</evidence>
<evidence type="ECO:0000313" key="17">
    <source>
        <dbReference type="EMBL" id="MBW0476878.1"/>
    </source>
</evidence>
<evidence type="ECO:0000256" key="12">
    <source>
        <dbReference type="ARBA" id="ARBA00023172"/>
    </source>
</evidence>
<keyword evidence="8" id="KW-0694">RNA-binding</keyword>
<dbReference type="InterPro" id="IPR012337">
    <property type="entry name" value="RNaseH-like_sf"/>
</dbReference>
<dbReference type="Gene3D" id="3.30.420.10">
    <property type="entry name" value="Ribonuclease H-like superfamily/Ribonuclease H"/>
    <property type="match status" value="1"/>
</dbReference>
<comment type="catalytic activity">
    <reaction evidence="13">
        <text>DNA(n) + a 2'-deoxyribonucleoside 5'-triphosphate = DNA(n+1) + diphosphate</text>
        <dbReference type="Rhea" id="RHEA:22508"/>
        <dbReference type="Rhea" id="RHEA-COMP:17339"/>
        <dbReference type="Rhea" id="RHEA-COMP:17340"/>
        <dbReference type="ChEBI" id="CHEBI:33019"/>
        <dbReference type="ChEBI" id="CHEBI:61560"/>
        <dbReference type="ChEBI" id="CHEBI:173112"/>
        <dbReference type="EC" id="2.7.7.49"/>
    </reaction>
</comment>
<evidence type="ECO:0000256" key="8">
    <source>
        <dbReference type="ARBA" id="ARBA00022884"/>
    </source>
</evidence>
<dbReference type="GO" id="GO:0016787">
    <property type="term" value="F:hydrolase activity"/>
    <property type="evidence" value="ECO:0007669"/>
    <property type="project" value="UniProtKB-KW"/>
</dbReference>
<evidence type="ECO:0000256" key="14">
    <source>
        <dbReference type="ARBA" id="ARBA00049244"/>
    </source>
</evidence>
<evidence type="ECO:0000256" key="6">
    <source>
        <dbReference type="ARBA" id="ARBA00022801"/>
    </source>
</evidence>
<evidence type="ECO:0000256" key="13">
    <source>
        <dbReference type="ARBA" id="ARBA00048173"/>
    </source>
</evidence>
<keyword evidence="10" id="KW-0695">RNA-directed DNA polymerase</keyword>
<dbReference type="InterPro" id="IPR036397">
    <property type="entry name" value="RNaseH_sf"/>
</dbReference>
<evidence type="ECO:0000256" key="1">
    <source>
        <dbReference type="ARBA" id="ARBA00022578"/>
    </source>
</evidence>
<keyword evidence="9" id="KW-0229">DNA integration</keyword>
<dbReference type="GO" id="GO:0003887">
    <property type="term" value="F:DNA-directed DNA polymerase activity"/>
    <property type="evidence" value="ECO:0007669"/>
    <property type="project" value="UniProtKB-KW"/>
</dbReference>
<comment type="caution">
    <text evidence="17">The sequence shown here is derived from an EMBL/GenBank/DDBJ whole genome shotgun (WGS) entry which is preliminary data.</text>
</comment>
<keyword evidence="5" id="KW-0255">Endonuclease</keyword>
<dbReference type="PANTHER" id="PTHR42648:SF11">
    <property type="entry name" value="TRANSPOSON TY4-P GAG-POL POLYPROTEIN"/>
    <property type="match status" value="1"/>
</dbReference>
<keyword evidence="6" id="KW-0378">Hydrolase</keyword>
<evidence type="ECO:0000256" key="5">
    <source>
        <dbReference type="ARBA" id="ARBA00022759"/>
    </source>
</evidence>
<comment type="catalytic activity">
    <reaction evidence="14">
        <text>DNA(n) + a 2'-deoxyribonucleoside 5'-triphosphate = DNA(n+1) + diphosphate</text>
        <dbReference type="Rhea" id="RHEA:22508"/>
        <dbReference type="Rhea" id="RHEA-COMP:17339"/>
        <dbReference type="Rhea" id="RHEA-COMP:17340"/>
        <dbReference type="ChEBI" id="CHEBI:33019"/>
        <dbReference type="ChEBI" id="CHEBI:61560"/>
        <dbReference type="ChEBI" id="CHEBI:173112"/>
        <dbReference type="EC" id="2.7.7.7"/>
    </reaction>
</comment>
<accession>A0A9Q3C5G2</accession>
<organism evidence="17 18">
    <name type="scientific">Austropuccinia psidii MF-1</name>
    <dbReference type="NCBI Taxonomy" id="1389203"/>
    <lineage>
        <taxon>Eukaryota</taxon>
        <taxon>Fungi</taxon>
        <taxon>Dikarya</taxon>
        <taxon>Basidiomycota</taxon>
        <taxon>Pucciniomycotina</taxon>
        <taxon>Pucciniomycetes</taxon>
        <taxon>Pucciniales</taxon>
        <taxon>Sphaerophragmiaceae</taxon>
        <taxon>Austropuccinia</taxon>
    </lineage>
</organism>
<keyword evidence="11" id="KW-0239">DNA-directed DNA polymerase</keyword>
<dbReference type="GO" id="GO:0003964">
    <property type="term" value="F:RNA-directed DNA polymerase activity"/>
    <property type="evidence" value="ECO:0007669"/>
    <property type="project" value="UniProtKB-KW"/>
</dbReference>
<keyword evidence="3" id="KW-0540">Nuclease</keyword>
<evidence type="ECO:0000259" key="16">
    <source>
        <dbReference type="PROSITE" id="PS50994"/>
    </source>
</evidence>
<dbReference type="InterPro" id="IPR057670">
    <property type="entry name" value="SH3_retrovirus"/>
</dbReference>
<evidence type="ECO:0000256" key="7">
    <source>
        <dbReference type="ARBA" id="ARBA00022842"/>
    </source>
</evidence>
<keyword evidence="2" id="KW-0548">Nucleotidyltransferase</keyword>
<evidence type="ECO:0000256" key="15">
    <source>
        <dbReference type="SAM" id="MobiDB-lite"/>
    </source>
</evidence>
<keyword evidence="1" id="KW-0815">Transposition</keyword>
<dbReference type="PROSITE" id="PS50994">
    <property type="entry name" value="INTEGRASE"/>
    <property type="match status" value="1"/>
</dbReference>
<keyword evidence="7" id="KW-0460">Magnesium</keyword>
<dbReference type="PANTHER" id="PTHR42648">
    <property type="entry name" value="TRANSPOSASE, PUTATIVE-RELATED"/>
    <property type="match status" value="1"/>
</dbReference>
<dbReference type="OrthoDB" id="2504943at2759"/>
<dbReference type="GO" id="GO:0032196">
    <property type="term" value="P:transposition"/>
    <property type="evidence" value="ECO:0007669"/>
    <property type="project" value="UniProtKB-KW"/>
</dbReference>
<feature type="domain" description="Integrase catalytic" evidence="16">
    <location>
        <begin position="145"/>
        <end position="316"/>
    </location>
</feature>
<dbReference type="InterPro" id="IPR001584">
    <property type="entry name" value="Integrase_cat-core"/>
</dbReference>
<evidence type="ECO:0000256" key="4">
    <source>
        <dbReference type="ARBA" id="ARBA00022723"/>
    </source>
</evidence>
<dbReference type="GO" id="GO:0015074">
    <property type="term" value="P:DNA integration"/>
    <property type="evidence" value="ECO:0007669"/>
    <property type="project" value="UniProtKB-KW"/>
</dbReference>
<evidence type="ECO:0000256" key="11">
    <source>
        <dbReference type="ARBA" id="ARBA00022932"/>
    </source>
</evidence>
<evidence type="ECO:0000313" key="18">
    <source>
        <dbReference type="Proteomes" id="UP000765509"/>
    </source>
</evidence>
<sequence>MRNLRDMLIKPPSTIKNNANYLKKKEMVYHFIVGHHDDENYEKFVSNETGKPYKLWKTIKEHYESSSGEKFDSHFGKVFSIKFPPSFSGLSEAISSFRSTPKLLRGLSPRHPSNRVATKMWPGVDFSAINCDSCSLAKSHRLPFSGTLPSPLNVLHIVHMDLCGPISLSSCGGNPYIFQIINGHSHMRFVYLLSAKLECFKHFLRFQRLVENLKGRTIKTVVSDNGGEFVNLKFKNLLDIHDIFHLPTALYTPQQNPIAERGSQSLLKQIQVMMQNNSVPAELWREESAMAAFLFDRTPISTLNFVAPLSKWDLSVSLNLTGLHPFGCTAIINSPKAQRESKINPTGTLCMLVGIQEGHHNYCLFDHKANSIHISHDCIFKDKEDFWPSHSASALITSKEPFILPSIPAFDFSFQNHQNPANKSKNILLVPGEDSSGDISENPEVILICDTASPSYDLEPPMPLEGESSPPLPEQPESNSPGTSMLAKDNNPFPKGWVYDSLLSKAPQDVVSSGRLCKPPNFFAGEVINNTPHTFKESMASSKSNAWMVSIQSEICSLEDMES</sequence>
<dbReference type="GO" id="GO:0046872">
    <property type="term" value="F:metal ion binding"/>
    <property type="evidence" value="ECO:0007669"/>
    <property type="project" value="UniProtKB-KW"/>
</dbReference>
<dbReference type="SUPFAM" id="SSF53098">
    <property type="entry name" value="Ribonuclease H-like"/>
    <property type="match status" value="1"/>
</dbReference>
<dbReference type="Proteomes" id="UP000765509">
    <property type="component" value="Unassembled WGS sequence"/>
</dbReference>
<dbReference type="GO" id="GO:0006310">
    <property type="term" value="P:DNA recombination"/>
    <property type="evidence" value="ECO:0007669"/>
    <property type="project" value="UniProtKB-KW"/>
</dbReference>
<keyword evidence="18" id="KW-1185">Reference proteome</keyword>
<feature type="region of interest" description="Disordered" evidence="15">
    <location>
        <begin position="458"/>
        <end position="489"/>
    </location>
</feature>
<gene>
    <name evidence="17" type="ORF">O181_016593</name>
</gene>
<dbReference type="InterPro" id="IPR039537">
    <property type="entry name" value="Retrotran_Ty1/copia-like"/>
</dbReference>
<name>A0A9Q3C5G2_9BASI</name>
<evidence type="ECO:0000256" key="3">
    <source>
        <dbReference type="ARBA" id="ARBA00022722"/>
    </source>
</evidence>
<evidence type="ECO:0000256" key="2">
    <source>
        <dbReference type="ARBA" id="ARBA00022695"/>
    </source>
</evidence>
<dbReference type="GO" id="GO:0003723">
    <property type="term" value="F:RNA binding"/>
    <property type="evidence" value="ECO:0007669"/>
    <property type="project" value="UniProtKB-KW"/>
</dbReference>
<dbReference type="GO" id="GO:0005634">
    <property type="term" value="C:nucleus"/>
    <property type="evidence" value="ECO:0007669"/>
    <property type="project" value="UniProtKB-ARBA"/>
</dbReference>
<dbReference type="GO" id="GO:0004519">
    <property type="term" value="F:endonuclease activity"/>
    <property type="evidence" value="ECO:0007669"/>
    <property type="project" value="UniProtKB-KW"/>
</dbReference>
<dbReference type="Pfam" id="PF00665">
    <property type="entry name" value="rve"/>
    <property type="match status" value="1"/>
</dbReference>
<keyword evidence="12" id="KW-0233">DNA recombination</keyword>